<dbReference type="EMBL" id="CZCU02000155">
    <property type="protein sequence ID" value="VXD23373.1"/>
    <property type="molecule type" value="Genomic_DNA"/>
</dbReference>
<proteinExistence type="predicted"/>
<dbReference type="Proteomes" id="UP000184550">
    <property type="component" value="Unassembled WGS sequence"/>
</dbReference>
<name>A0A7Z9C0J6_9CYAN</name>
<evidence type="ECO:0000313" key="1">
    <source>
        <dbReference type="EMBL" id="VXD23373.1"/>
    </source>
</evidence>
<accession>A0A7Z9C0J6</accession>
<sequence length="52" mass="6051">MRLFIFLKIVTETTRKIFMQFEAASQTPPTSPLWGCFFGQLNNANKSNFKYS</sequence>
<gene>
    <name evidence="1" type="ORF">PL8927_780057</name>
</gene>
<organism evidence="1 2">
    <name type="scientific">Planktothrix serta PCC 8927</name>
    <dbReference type="NCBI Taxonomy" id="671068"/>
    <lineage>
        <taxon>Bacteria</taxon>
        <taxon>Bacillati</taxon>
        <taxon>Cyanobacteriota</taxon>
        <taxon>Cyanophyceae</taxon>
        <taxon>Oscillatoriophycideae</taxon>
        <taxon>Oscillatoriales</taxon>
        <taxon>Microcoleaceae</taxon>
        <taxon>Planktothrix</taxon>
    </lineage>
</organism>
<reference evidence="1" key="1">
    <citation type="submission" date="2019-10" db="EMBL/GenBank/DDBJ databases">
        <authorList>
            <consortium name="Genoscope - CEA"/>
            <person name="William W."/>
        </authorList>
    </citation>
    <scope>NUCLEOTIDE SEQUENCE [LARGE SCALE GENOMIC DNA]</scope>
    <source>
        <strain evidence="1">BBR_PRJEB10992</strain>
    </source>
</reference>
<keyword evidence="2" id="KW-1185">Reference proteome</keyword>
<protein>
    <submittedName>
        <fullName evidence="1">Uncharacterized protein</fullName>
    </submittedName>
</protein>
<dbReference type="AlphaFoldDB" id="A0A7Z9C0J6"/>
<comment type="caution">
    <text evidence="1">The sequence shown here is derived from an EMBL/GenBank/DDBJ whole genome shotgun (WGS) entry which is preliminary data.</text>
</comment>
<evidence type="ECO:0000313" key="2">
    <source>
        <dbReference type="Proteomes" id="UP000184550"/>
    </source>
</evidence>